<name>A0A8J7YYE8_9CYAN</name>
<proteinExistence type="predicted"/>
<keyword evidence="1" id="KW-1133">Transmembrane helix</keyword>
<dbReference type="RefSeq" id="WP_162422339.1">
    <property type="nucleotide sequence ID" value="NZ_WVIE01000005.1"/>
</dbReference>
<feature type="transmembrane region" description="Helical" evidence="1">
    <location>
        <begin position="15"/>
        <end position="34"/>
    </location>
</feature>
<evidence type="ECO:0000313" key="2">
    <source>
        <dbReference type="EMBL" id="NDJ16829.1"/>
    </source>
</evidence>
<gene>
    <name evidence="2" type="ORF">GS601_05915</name>
</gene>
<accession>A0A8J7YYE8</accession>
<evidence type="ECO:0000313" key="3">
    <source>
        <dbReference type="Proteomes" id="UP000646053"/>
    </source>
</evidence>
<evidence type="ECO:0000256" key="1">
    <source>
        <dbReference type="SAM" id="Phobius"/>
    </source>
</evidence>
<keyword evidence="1" id="KW-0472">Membrane</keyword>
<protein>
    <submittedName>
        <fullName evidence="2">Uncharacterized protein</fullName>
    </submittedName>
</protein>
<comment type="caution">
    <text evidence="2">The sequence shown here is derived from an EMBL/GenBank/DDBJ whole genome shotgun (WGS) entry which is preliminary data.</text>
</comment>
<feature type="transmembrane region" description="Helical" evidence="1">
    <location>
        <begin position="41"/>
        <end position="63"/>
    </location>
</feature>
<dbReference type="PANTHER" id="PTHR36785">
    <property type="entry name" value="OS05G0502500 PROTEIN"/>
    <property type="match status" value="1"/>
</dbReference>
<dbReference type="PANTHER" id="PTHR36785:SF1">
    <property type="entry name" value="OS05G0502500 PROTEIN"/>
    <property type="match status" value="1"/>
</dbReference>
<reference evidence="2" key="1">
    <citation type="submission" date="2019-12" db="EMBL/GenBank/DDBJ databases">
        <title>High-Quality draft genome sequences of three cyanobacteria isolated from the limestone walls of the Old Cathedral of Coimbra.</title>
        <authorList>
            <person name="Tiago I."/>
            <person name="Soares F."/>
            <person name="Portugal A."/>
        </authorList>
    </citation>
    <scope>NUCLEOTIDE SEQUENCE</scope>
    <source>
        <strain evidence="2">A</strain>
    </source>
</reference>
<organism evidence="2 3">
    <name type="scientific">Myxacorys almedinensis A</name>
    <dbReference type="NCBI Taxonomy" id="2690445"/>
    <lineage>
        <taxon>Bacteria</taxon>
        <taxon>Bacillati</taxon>
        <taxon>Cyanobacteriota</taxon>
        <taxon>Cyanophyceae</taxon>
        <taxon>Leptolyngbyales</taxon>
        <taxon>Leptolyngbyaceae</taxon>
        <taxon>Myxacorys</taxon>
        <taxon>Myxacorys almedinensis</taxon>
    </lineage>
</organism>
<keyword evidence="1" id="KW-0812">Transmembrane</keyword>
<dbReference type="EMBL" id="WVIE01000005">
    <property type="protein sequence ID" value="NDJ16829.1"/>
    <property type="molecule type" value="Genomic_DNA"/>
</dbReference>
<keyword evidence="3" id="KW-1185">Reference proteome</keyword>
<sequence length="126" mass="13701">MNQNNLQALQFGLTSLGRLLTLIGIVWLLAALGLGWLVKSFFVLLVLLLLAPVVAIVGLRWWLQKNLVQAPCPVCDFEITSLNHAEVQCPSCGEPLAAEHGKFKRLTPVGTIDVDAVEVSAQVLED</sequence>
<dbReference type="Proteomes" id="UP000646053">
    <property type="component" value="Unassembled WGS sequence"/>
</dbReference>
<dbReference type="AlphaFoldDB" id="A0A8J7YYE8"/>